<keyword evidence="3" id="KW-1185">Reference proteome</keyword>
<keyword evidence="1" id="KW-0732">Signal</keyword>
<sequence length="68" mass="7086">MLYRAVAALLLAMSSLSAAAPTDQSYKSVIISGGDVVPAENEHIQARAAAYKSVIITGGDIVPPEEEK</sequence>
<accession>A0ABR2IUB0</accession>
<organism evidence="2 3">
    <name type="scientific">Apiospora arundinis</name>
    <dbReference type="NCBI Taxonomy" id="335852"/>
    <lineage>
        <taxon>Eukaryota</taxon>
        <taxon>Fungi</taxon>
        <taxon>Dikarya</taxon>
        <taxon>Ascomycota</taxon>
        <taxon>Pezizomycotina</taxon>
        <taxon>Sordariomycetes</taxon>
        <taxon>Xylariomycetidae</taxon>
        <taxon>Amphisphaeriales</taxon>
        <taxon>Apiosporaceae</taxon>
        <taxon>Apiospora</taxon>
    </lineage>
</organism>
<protein>
    <submittedName>
        <fullName evidence="2">Uncharacterized protein</fullName>
    </submittedName>
</protein>
<evidence type="ECO:0000313" key="3">
    <source>
        <dbReference type="Proteomes" id="UP001390339"/>
    </source>
</evidence>
<gene>
    <name evidence="2" type="ORF">PGQ11_006953</name>
</gene>
<dbReference type="EMBL" id="JAPCWZ010000004">
    <property type="protein sequence ID" value="KAK8868375.1"/>
    <property type="molecule type" value="Genomic_DNA"/>
</dbReference>
<name>A0ABR2IUB0_9PEZI</name>
<reference evidence="2 3" key="1">
    <citation type="journal article" date="2024" name="IMA Fungus">
        <title>Apiospora arundinis, a panoply of carbohydrate-active enzymes and secondary metabolites.</title>
        <authorList>
            <person name="Sorensen T."/>
            <person name="Petersen C."/>
            <person name="Muurmann A.T."/>
            <person name="Christiansen J.V."/>
            <person name="Brundto M.L."/>
            <person name="Overgaard C.K."/>
            <person name="Boysen A.T."/>
            <person name="Wollenberg R.D."/>
            <person name="Larsen T.O."/>
            <person name="Sorensen J.L."/>
            <person name="Nielsen K.L."/>
            <person name="Sondergaard T.E."/>
        </authorList>
    </citation>
    <scope>NUCLEOTIDE SEQUENCE [LARGE SCALE GENOMIC DNA]</scope>
    <source>
        <strain evidence="2 3">AAU 773</strain>
    </source>
</reference>
<comment type="caution">
    <text evidence="2">The sequence shown here is derived from an EMBL/GenBank/DDBJ whole genome shotgun (WGS) entry which is preliminary data.</text>
</comment>
<evidence type="ECO:0000313" key="2">
    <source>
        <dbReference type="EMBL" id="KAK8868375.1"/>
    </source>
</evidence>
<feature type="signal peptide" evidence="1">
    <location>
        <begin position="1"/>
        <end position="19"/>
    </location>
</feature>
<evidence type="ECO:0000256" key="1">
    <source>
        <dbReference type="SAM" id="SignalP"/>
    </source>
</evidence>
<feature type="chain" id="PRO_5046302235" evidence="1">
    <location>
        <begin position="20"/>
        <end position="68"/>
    </location>
</feature>
<proteinExistence type="predicted"/>
<dbReference type="Proteomes" id="UP001390339">
    <property type="component" value="Unassembled WGS sequence"/>
</dbReference>